<keyword evidence="2" id="KW-1185">Reference proteome</keyword>
<evidence type="ECO:0008006" key="3">
    <source>
        <dbReference type="Google" id="ProtNLM"/>
    </source>
</evidence>
<comment type="caution">
    <text evidence="1">The sequence shown here is derived from an EMBL/GenBank/DDBJ whole genome shotgun (WGS) entry which is preliminary data.</text>
</comment>
<gene>
    <name evidence="1" type="ORF">EQG79_00945</name>
</gene>
<evidence type="ECO:0000313" key="2">
    <source>
        <dbReference type="Proteomes" id="UP000290407"/>
    </source>
</evidence>
<organism evidence="1 2">
    <name type="scientific">Spirosoma sordidisoli</name>
    <dbReference type="NCBI Taxonomy" id="2502893"/>
    <lineage>
        <taxon>Bacteria</taxon>
        <taxon>Pseudomonadati</taxon>
        <taxon>Bacteroidota</taxon>
        <taxon>Cytophagia</taxon>
        <taxon>Cytophagales</taxon>
        <taxon>Cytophagaceae</taxon>
        <taxon>Spirosoma</taxon>
    </lineage>
</organism>
<sequence>MKAITLQDDAPSNPVCWLSLVEWGIKTIETRSNWMNRSHWGDTILTGSATSRTPNAGLAVCVVNIIDIVPMTREHEEKACIEVYENARALITTDLRWLSRKFPVKGSLGVFNLDMPADVQIITPTPEDLNPANYPDYLKQYLYANRPNALSRQQR</sequence>
<dbReference type="InterPro" id="IPR015947">
    <property type="entry name" value="PUA-like_sf"/>
</dbReference>
<dbReference type="RefSeq" id="WP_129599105.1">
    <property type="nucleotide sequence ID" value="NZ_SBLB01000001.1"/>
</dbReference>
<dbReference type="EMBL" id="SBLB01000001">
    <property type="protein sequence ID" value="RYC70752.1"/>
    <property type="molecule type" value="Genomic_DNA"/>
</dbReference>
<protein>
    <recommendedName>
        <fullName evidence="3">ASCH domain-containing protein</fullName>
    </recommendedName>
</protein>
<reference evidence="1 2" key="1">
    <citation type="submission" date="2019-01" db="EMBL/GenBank/DDBJ databases">
        <title>Spirosoma flava sp. nov., a propanil-degrading bacterium isolated from herbicide-contaminated soil.</title>
        <authorList>
            <person name="Zhang L."/>
            <person name="Jiang J.-D."/>
        </authorList>
    </citation>
    <scope>NUCLEOTIDE SEQUENCE [LARGE SCALE GENOMIC DNA]</scope>
    <source>
        <strain evidence="1 2">TY50</strain>
    </source>
</reference>
<dbReference type="SUPFAM" id="SSF88697">
    <property type="entry name" value="PUA domain-like"/>
    <property type="match status" value="1"/>
</dbReference>
<dbReference type="AlphaFoldDB" id="A0A4Q2UPE0"/>
<proteinExistence type="predicted"/>
<dbReference type="Proteomes" id="UP000290407">
    <property type="component" value="Unassembled WGS sequence"/>
</dbReference>
<accession>A0A4Q2UPE0</accession>
<name>A0A4Q2UPE0_9BACT</name>
<evidence type="ECO:0000313" key="1">
    <source>
        <dbReference type="EMBL" id="RYC70752.1"/>
    </source>
</evidence>